<name>A0A2S7K3T4_9PROT</name>
<evidence type="ECO:0000313" key="2">
    <source>
        <dbReference type="Proteomes" id="UP000239504"/>
    </source>
</evidence>
<comment type="caution">
    <text evidence="1">The sequence shown here is derived from an EMBL/GenBank/DDBJ whole genome shotgun (WGS) entry which is preliminary data.</text>
</comment>
<proteinExistence type="predicted"/>
<sequence>MRLPEFNKNDGVMTRRLFSRPENGLDVARMNENAERAVDAVKMQTAPIRNALMKGVPRLPDPDDGLRAFHACCAGERKDKPEGGGRVAIIACPEFVHGARRQQNRPAGEIVRRGKPGEFAFLNVGNAPPEPRKLGAARDRLHPASSVFSYGRELEQKENF</sequence>
<accession>A0A2S7K3T4</accession>
<dbReference type="AlphaFoldDB" id="A0A2S7K3T4"/>
<reference evidence="1 2" key="1">
    <citation type="submission" date="2017-12" db="EMBL/GenBank/DDBJ databases">
        <authorList>
            <person name="Hurst M.R.H."/>
        </authorList>
    </citation>
    <scope>NUCLEOTIDE SEQUENCE [LARGE SCALE GENOMIC DNA]</scope>
    <source>
        <strain evidence="1 2">SY-3-19</strain>
    </source>
</reference>
<protein>
    <submittedName>
        <fullName evidence="1">Uncharacterized protein</fullName>
    </submittedName>
</protein>
<dbReference type="EMBL" id="PJCH01000010">
    <property type="protein sequence ID" value="PQA87163.1"/>
    <property type="molecule type" value="Genomic_DNA"/>
</dbReference>
<gene>
    <name evidence="1" type="ORF">CW354_14080</name>
</gene>
<dbReference type="Proteomes" id="UP000239504">
    <property type="component" value="Unassembled WGS sequence"/>
</dbReference>
<organism evidence="1 2">
    <name type="scientific">Hyphococcus luteus</name>
    <dbReference type="NCBI Taxonomy" id="2058213"/>
    <lineage>
        <taxon>Bacteria</taxon>
        <taxon>Pseudomonadati</taxon>
        <taxon>Pseudomonadota</taxon>
        <taxon>Alphaproteobacteria</taxon>
        <taxon>Parvularculales</taxon>
        <taxon>Parvularculaceae</taxon>
        <taxon>Hyphococcus</taxon>
    </lineage>
</organism>
<keyword evidence="2" id="KW-1185">Reference proteome</keyword>
<evidence type="ECO:0000313" key="1">
    <source>
        <dbReference type="EMBL" id="PQA87163.1"/>
    </source>
</evidence>